<dbReference type="OrthoDB" id="3239894at2759"/>
<dbReference type="PANTHER" id="PTHR46579:SF1">
    <property type="entry name" value="F5_8 TYPE C DOMAIN-CONTAINING PROTEIN"/>
    <property type="match status" value="1"/>
</dbReference>
<dbReference type="OMA" id="CTRDWIT"/>
<comment type="caution">
    <text evidence="2">The sequence shown here is derived from an EMBL/GenBank/DDBJ whole genome shotgun (WGS) entry which is preliminary data.</text>
</comment>
<proteinExistence type="predicted"/>
<gene>
    <name evidence="2" type="ORF">TRAPUB_10808</name>
</gene>
<dbReference type="Proteomes" id="UP000184267">
    <property type="component" value="Unassembled WGS sequence"/>
</dbReference>
<organism evidence="2 3">
    <name type="scientific">Trametes pubescens</name>
    <name type="common">White-rot fungus</name>
    <dbReference type="NCBI Taxonomy" id="154538"/>
    <lineage>
        <taxon>Eukaryota</taxon>
        <taxon>Fungi</taxon>
        <taxon>Dikarya</taxon>
        <taxon>Basidiomycota</taxon>
        <taxon>Agaricomycotina</taxon>
        <taxon>Agaricomycetes</taxon>
        <taxon>Polyporales</taxon>
        <taxon>Polyporaceae</taxon>
        <taxon>Trametes</taxon>
    </lineage>
</organism>
<evidence type="ECO:0000256" key="1">
    <source>
        <dbReference type="SAM" id="MobiDB-lite"/>
    </source>
</evidence>
<accession>A0A1M2VYP5</accession>
<protein>
    <recommendedName>
        <fullName evidence="4">Transposase domain-containing protein</fullName>
    </recommendedName>
</protein>
<name>A0A1M2VYP5_TRAPU</name>
<feature type="compositionally biased region" description="Basic and acidic residues" evidence="1">
    <location>
        <begin position="208"/>
        <end position="226"/>
    </location>
</feature>
<feature type="compositionally biased region" description="Low complexity" evidence="1">
    <location>
        <begin position="977"/>
        <end position="987"/>
    </location>
</feature>
<feature type="region of interest" description="Disordered" evidence="1">
    <location>
        <begin position="965"/>
        <end position="1037"/>
    </location>
</feature>
<dbReference type="EMBL" id="MNAD01000473">
    <property type="protein sequence ID" value="OJT12642.1"/>
    <property type="molecule type" value="Genomic_DNA"/>
</dbReference>
<dbReference type="InterPro" id="IPR004242">
    <property type="entry name" value="Transposase_21"/>
</dbReference>
<feature type="compositionally biased region" description="Polar residues" evidence="1">
    <location>
        <begin position="996"/>
        <end position="1005"/>
    </location>
</feature>
<feature type="region of interest" description="Disordered" evidence="1">
    <location>
        <begin position="208"/>
        <end position="227"/>
    </location>
</feature>
<evidence type="ECO:0000313" key="3">
    <source>
        <dbReference type="Proteomes" id="UP000184267"/>
    </source>
</evidence>
<dbReference type="PANTHER" id="PTHR46579">
    <property type="entry name" value="F5/8 TYPE C DOMAIN-CONTAINING PROTEIN-RELATED"/>
    <property type="match status" value="1"/>
</dbReference>
<dbReference type="Pfam" id="PF02992">
    <property type="entry name" value="Transposase_21"/>
    <property type="match status" value="1"/>
</dbReference>
<evidence type="ECO:0000313" key="2">
    <source>
        <dbReference type="EMBL" id="OJT12642.1"/>
    </source>
</evidence>
<evidence type="ECO:0008006" key="4">
    <source>
        <dbReference type="Google" id="ProtNLM"/>
    </source>
</evidence>
<sequence length="1434" mass="160046">MPPSRKPVIQNPSRNAPVPYLVYKLRSSSRKAGVGHIRPRDLVVQPPPSRTPTAPAELFTAALLDGDILGLDALQDSGPIQNVALDLSIEERLGEVEGCFQDPSTWTLVLNLKPDMFMSPLKVTLAEFVGDMGQHDTPTWLVRLVDRPGRFAKRVRSYKWLETYAFDLLTTPYLKVPMVKSWGKLLGYVWRIKSQDGLVTCQCKKCDGKPQARSTRDGHYAQERRRASTKVNITKKNAIRLSKRAHTKATGILAARVAQGGNGAGTPPANIEAVSRDVDSIMQDARATSIEAVPKAADFAVNSPGARSPPAMASFLPPSATQLWGFVSRSLQPPRSPLSIPWTSLSIATLAPRRTAESVDTSSSEIDLYDEDTELDAVQRPTSDDLTEPLCDDDDWEEYDENVLELESPVPLPPASGASMHPVASAVAETLADDVSVPIPLNMEAMDRVEDPDPFSTRHVLHSANWSAWNMSHPSVVLVMILVAWLHLAAHLPFRFCDVALTVFGYVLVDAGQSTLTPLLRTSLTGCLSALRLDPSIKMYPTCPACLEPHPEAVSANVDACCSICAHPLFKLDGRDVRRGRKRGNGPRARAFLRTPAKSITEQLATLLAQPGMEDALDSWRSRSRVGGWLTDFFDGAISKSLLGPDGLPFFQRGTAVDPEGELRIGLALGIDWFSYLRSLLTPSYTSCPMSFNVVNLPPYLRYRASNLLLSMIIPGPKETDPDQTQRYVRVLVNELLRLWHKGEVMPTYRNARGRLVRVILVGVFCDKPAAHKIGGFGSHAHTFFCTRDWITQGLKATVAAFTAHGFPARTDVHHRKLMREYQECATKSARETHAKAYATRWSELGRLPYFDMCRMVVVDPMHNLFLGLVKTHFYHIWVQLKIFRKTKEIRRLHEILAELQLPSKLGRLPKLIGEPAGGSLTADQWLILATIVGPLVLPALWDDLDPDSVLHGPEFLAQRRETIRETASARKRQQQTKRAGAAAAKKATAKRTARSNKSTSNGNVLQDADPVRRSGRSRKPTEKGKELVLEDDDAGAVEEAEEAAWIDEDDEDDSGRAPQLHPRDLDNFFKLCSALKLFLADSIDEAQLARADTLMREYCLELVELYGPEVIRPNHHYATHTADFVRDYGPLREFWTFLFERLNKILKGYKTNNHKGGEIEMTFFREFHRAAHMHRMLTEGVQHPTHATFSAACRLMLNASSDNRGTLQQLAEDLDETFDDDGISLSFSARSATENMSPEVYFAFLTHMNQRNPLQPYHSEIAVPTNPVSKFVRNFATVFDHVIVGGHRYHAARRTPTTVNSLALVRVSPSGATWVGELQDIVLYEHIATGVRELFGFVKWLRPIRDVKLDETPWKSCHSLFSLQVWQADEFLDSSEEPSPSPIIQLVDLLAPVARHYADINGARHWLIMPLSRSTAGYLYISLMARLSIKSYF</sequence>
<feature type="compositionally biased region" description="Basic and acidic residues" evidence="1">
    <location>
        <begin position="1020"/>
        <end position="1029"/>
    </location>
</feature>
<reference evidence="2 3" key="1">
    <citation type="submission" date="2016-10" db="EMBL/GenBank/DDBJ databases">
        <title>Genome sequence of the basidiomycete white-rot fungus Trametes pubescens.</title>
        <authorList>
            <person name="Makela M.R."/>
            <person name="Granchi Z."/>
            <person name="Peng M."/>
            <person name="De Vries R.P."/>
            <person name="Grigoriev I."/>
            <person name="Riley R."/>
            <person name="Hilden K."/>
        </authorList>
    </citation>
    <scope>NUCLEOTIDE SEQUENCE [LARGE SCALE GENOMIC DNA]</scope>
    <source>
        <strain evidence="2 3">FBCC735</strain>
    </source>
</reference>
<keyword evidence="3" id="KW-1185">Reference proteome</keyword>